<dbReference type="Gene3D" id="3.10.510.20">
    <property type="entry name" value="YcgL domain"/>
    <property type="match status" value="1"/>
</dbReference>
<dbReference type="Pfam" id="PF05166">
    <property type="entry name" value="YcgL"/>
    <property type="match status" value="1"/>
</dbReference>
<feature type="domain" description="YcgL" evidence="2">
    <location>
        <begin position="1"/>
        <end position="85"/>
    </location>
</feature>
<keyword evidence="4" id="KW-1185">Reference proteome</keyword>
<sequence>MLCAIYKSLKKEETYLYLPKKDDFSAVPESLLTMFGKPKLVMLLNLAKDKKLIRADINKVKSSLDEQGFYLQLPPPPVNYLEQHKAQSQQQKENS</sequence>
<dbReference type="PANTHER" id="PTHR38109">
    <property type="entry name" value="PROTEIN YCGL"/>
    <property type="match status" value="1"/>
</dbReference>
<reference evidence="3 4" key="1">
    <citation type="submission" date="2018-09" db="EMBL/GenBank/DDBJ databases">
        <authorList>
            <person name="Wang F."/>
        </authorList>
    </citation>
    <scope>NUCLEOTIDE SEQUENCE [LARGE SCALE GENOMIC DNA]</scope>
    <source>
        <strain evidence="3 4">PLHSC7-2</strain>
    </source>
</reference>
<comment type="caution">
    <text evidence="3">The sequence shown here is derived from an EMBL/GenBank/DDBJ whole genome shotgun (WGS) entry which is preliminary data.</text>
</comment>
<dbReference type="InterPro" id="IPR027354">
    <property type="entry name" value="YcgL_dom"/>
</dbReference>
<evidence type="ECO:0000259" key="2">
    <source>
        <dbReference type="PROSITE" id="PS51648"/>
    </source>
</evidence>
<protein>
    <recommendedName>
        <fullName evidence="1">YcgL domain-containing protein D1Z90_12875</fullName>
    </recommendedName>
</protein>
<dbReference type="Proteomes" id="UP000283255">
    <property type="component" value="Unassembled WGS sequence"/>
</dbReference>
<dbReference type="RefSeq" id="WP_119911177.1">
    <property type="nucleotide sequence ID" value="NZ_QZCH01000016.1"/>
</dbReference>
<accession>A0A418YDH3</accession>
<dbReference type="EMBL" id="QZCH01000016">
    <property type="protein sequence ID" value="RJG42551.1"/>
    <property type="molecule type" value="Genomic_DNA"/>
</dbReference>
<reference evidence="3 4" key="2">
    <citation type="submission" date="2019-01" db="EMBL/GenBank/DDBJ databases">
        <title>Motilimonas pumilus sp. nov., isolated from the gut of sea cucumber (Apostichopus japonicus).</title>
        <authorList>
            <person name="Wang F.-Q."/>
            <person name="Ren L.-H."/>
            <person name="Lin Y.-W."/>
            <person name="Sun G.-H."/>
            <person name="Du Z.-J."/>
            <person name="Zhao J.-X."/>
            <person name="Liu X.-J."/>
            <person name="Liu L.-J."/>
        </authorList>
    </citation>
    <scope>NUCLEOTIDE SEQUENCE [LARGE SCALE GENOMIC DNA]</scope>
    <source>
        <strain evidence="3 4">PLHSC7-2</strain>
    </source>
</reference>
<dbReference type="AlphaFoldDB" id="A0A418YDH3"/>
<evidence type="ECO:0000256" key="1">
    <source>
        <dbReference type="HAMAP-Rule" id="MF_01866"/>
    </source>
</evidence>
<dbReference type="SUPFAM" id="SSF160191">
    <property type="entry name" value="YcgL-like"/>
    <property type="match status" value="1"/>
</dbReference>
<proteinExistence type="inferred from homology"/>
<dbReference type="PANTHER" id="PTHR38109:SF1">
    <property type="entry name" value="PROTEIN YCGL"/>
    <property type="match status" value="1"/>
</dbReference>
<dbReference type="OrthoDB" id="7062382at2"/>
<dbReference type="HAMAP" id="MF_01866">
    <property type="entry name" value="UPF0745"/>
    <property type="match status" value="1"/>
</dbReference>
<evidence type="ECO:0000313" key="4">
    <source>
        <dbReference type="Proteomes" id="UP000283255"/>
    </source>
</evidence>
<dbReference type="InterPro" id="IPR038068">
    <property type="entry name" value="YcgL-like_sf"/>
</dbReference>
<name>A0A418YDH3_9GAMM</name>
<evidence type="ECO:0000313" key="3">
    <source>
        <dbReference type="EMBL" id="RJG42551.1"/>
    </source>
</evidence>
<organism evidence="3 4">
    <name type="scientific">Motilimonas pumila</name>
    <dbReference type="NCBI Taxonomy" id="2303987"/>
    <lineage>
        <taxon>Bacteria</taxon>
        <taxon>Pseudomonadati</taxon>
        <taxon>Pseudomonadota</taxon>
        <taxon>Gammaproteobacteria</taxon>
        <taxon>Alteromonadales</taxon>
        <taxon>Alteromonadales genera incertae sedis</taxon>
        <taxon>Motilimonas</taxon>
    </lineage>
</organism>
<dbReference type="PROSITE" id="PS51648">
    <property type="entry name" value="YCGL"/>
    <property type="match status" value="1"/>
</dbReference>
<gene>
    <name evidence="3" type="ORF">D1Z90_12875</name>
</gene>